<accession>A0A543PBQ9</accession>
<comment type="caution">
    <text evidence="5">The sequence shown here is derived from an EMBL/GenBank/DDBJ whole genome shotgun (WGS) entry which is preliminary data.</text>
</comment>
<evidence type="ECO:0000256" key="4">
    <source>
        <dbReference type="RuleBase" id="RU004508"/>
    </source>
</evidence>
<dbReference type="GO" id="GO:0030170">
    <property type="term" value="F:pyridoxal phosphate binding"/>
    <property type="evidence" value="ECO:0007669"/>
    <property type="project" value="TreeGrafter"/>
</dbReference>
<dbReference type="EMBL" id="VFQE01000001">
    <property type="protein sequence ID" value="TQN41505.1"/>
    <property type="molecule type" value="Genomic_DNA"/>
</dbReference>
<dbReference type="Pfam" id="PF01041">
    <property type="entry name" value="DegT_DnrJ_EryC1"/>
    <property type="match status" value="1"/>
</dbReference>
<feature type="active site" description="Proton acceptor" evidence="2">
    <location>
        <position position="189"/>
    </location>
</feature>
<keyword evidence="6" id="KW-1185">Reference proteome</keyword>
<dbReference type="CDD" id="cd00616">
    <property type="entry name" value="AHBA_syn"/>
    <property type="match status" value="1"/>
</dbReference>
<dbReference type="OrthoDB" id="5342089at2"/>
<evidence type="ECO:0000313" key="6">
    <source>
        <dbReference type="Proteomes" id="UP000319865"/>
    </source>
</evidence>
<dbReference type="PANTHER" id="PTHR30244:SF34">
    <property type="entry name" value="DTDP-4-AMINO-4,6-DIDEOXYGALACTOSE TRANSAMINASE"/>
    <property type="match status" value="1"/>
</dbReference>
<evidence type="ECO:0000256" key="3">
    <source>
        <dbReference type="PIRSR" id="PIRSR000390-2"/>
    </source>
</evidence>
<feature type="modified residue" description="N6-(pyridoxal phosphate)lysine" evidence="3">
    <location>
        <position position="189"/>
    </location>
</feature>
<comment type="similarity">
    <text evidence="4">Belongs to the DegT/DnrJ/EryC1 family.</text>
</comment>
<dbReference type="SUPFAM" id="SSF53383">
    <property type="entry name" value="PLP-dependent transferases"/>
    <property type="match status" value="1"/>
</dbReference>
<dbReference type="PANTHER" id="PTHR30244">
    <property type="entry name" value="TRANSAMINASE"/>
    <property type="match status" value="1"/>
</dbReference>
<dbReference type="GO" id="GO:0000271">
    <property type="term" value="P:polysaccharide biosynthetic process"/>
    <property type="evidence" value="ECO:0007669"/>
    <property type="project" value="TreeGrafter"/>
</dbReference>
<dbReference type="Gene3D" id="3.90.1150.10">
    <property type="entry name" value="Aspartate Aminotransferase, domain 1"/>
    <property type="match status" value="1"/>
</dbReference>
<keyword evidence="3 4" id="KW-0663">Pyridoxal phosphate</keyword>
<dbReference type="RefSeq" id="WP_142024245.1">
    <property type="nucleotide sequence ID" value="NZ_VFQE01000001.1"/>
</dbReference>
<dbReference type="InterPro" id="IPR015424">
    <property type="entry name" value="PyrdxlP-dep_Trfase"/>
</dbReference>
<evidence type="ECO:0000256" key="2">
    <source>
        <dbReference type="PIRSR" id="PIRSR000390-1"/>
    </source>
</evidence>
<sequence length="381" mass="40300">MSTPPSTDVIALGQPTFGEPELRAVEEVFRSGWVAGQGPTGKRFEEAFAKSAGTAFALPVNNCTAALHLATSALGLQPGDEVIVADYTFPATGHSVVYGGGKPVFVDVRPDTWTVDPQAVEAAVTERTVGIMAVDTLGQLADYAELEAIAAKRGLWLVEDAACSSGATYKGRPAGSFGDAACFSFHGRKGITAGEGGALTTDREDIATKARKTHNFGIESALSRAGTAGLPVPEFDEIGYNYKLSDVSAAIMLAQLQRLPDLVKARQGVAEAYQHLLGDFDLVSLPVTGEDRTHSWQSYALTLDPSVDRGVVASELRGRGVQCNFGTYASHLQPVYGTTNPCPVSADLFRRHLAIPMHANLTDAQIERVAAAVREVVPAAR</sequence>
<dbReference type="PIRSF" id="PIRSF000390">
    <property type="entry name" value="PLP_StrS"/>
    <property type="match status" value="1"/>
</dbReference>
<dbReference type="AlphaFoldDB" id="A0A543PBQ9"/>
<name>A0A543PBQ9_9ACTN</name>
<evidence type="ECO:0000256" key="1">
    <source>
        <dbReference type="ARBA" id="ARBA00001933"/>
    </source>
</evidence>
<dbReference type="InterPro" id="IPR000653">
    <property type="entry name" value="DegT/StrS_aminotransferase"/>
</dbReference>
<dbReference type="Proteomes" id="UP000319865">
    <property type="component" value="Unassembled WGS sequence"/>
</dbReference>
<organism evidence="5 6">
    <name type="scientific">Blastococcus colisei</name>
    <dbReference type="NCBI Taxonomy" id="1564162"/>
    <lineage>
        <taxon>Bacteria</taxon>
        <taxon>Bacillati</taxon>
        <taxon>Actinomycetota</taxon>
        <taxon>Actinomycetes</taxon>
        <taxon>Geodermatophilales</taxon>
        <taxon>Geodermatophilaceae</taxon>
        <taxon>Blastococcus</taxon>
    </lineage>
</organism>
<gene>
    <name evidence="5" type="ORF">FHU33_0873</name>
</gene>
<dbReference type="InterPro" id="IPR015421">
    <property type="entry name" value="PyrdxlP-dep_Trfase_major"/>
</dbReference>
<protein>
    <submittedName>
        <fullName evidence="5">dTDP-4-amino-4,6-dideoxygalactose transaminase</fullName>
    </submittedName>
</protein>
<comment type="cofactor">
    <cofactor evidence="1">
        <name>pyridoxal 5'-phosphate</name>
        <dbReference type="ChEBI" id="CHEBI:597326"/>
    </cofactor>
</comment>
<dbReference type="GO" id="GO:0008483">
    <property type="term" value="F:transaminase activity"/>
    <property type="evidence" value="ECO:0007669"/>
    <property type="project" value="TreeGrafter"/>
</dbReference>
<proteinExistence type="inferred from homology"/>
<dbReference type="Gene3D" id="3.40.640.10">
    <property type="entry name" value="Type I PLP-dependent aspartate aminotransferase-like (Major domain)"/>
    <property type="match status" value="1"/>
</dbReference>
<evidence type="ECO:0000313" key="5">
    <source>
        <dbReference type="EMBL" id="TQN41505.1"/>
    </source>
</evidence>
<reference evidence="5 6" key="1">
    <citation type="submission" date="2019-06" db="EMBL/GenBank/DDBJ databases">
        <title>Sequencing the genomes of 1000 actinobacteria strains.</title>
        <authorList>
            <person name="Klenk H.-P."/>
        </authorList>
    </citation>
    <scope>NUCLEOTIDE SEQUENCE [LARGE SCALE GENOMIC DNA]</scope>
    <source>
        <strain evidence="5 6">DSM 46837</strain>
    </source>
</reference>
<dbReference type="InterPro" id="IPR015422">
    <property type="entry name" value="PyrdxlP-dep_Trfase_small"/>
</dbReference>